<dbReference type="Gene3D" id="1.10.560.10">
    <property type="entry name" value="GroEL-like equatorial domain"/>
    <property type="match status" value="2"/>
</dbReference>
<sequence length="588" mass="66825">MTTQGNKIKLKDLVDITGALSKIICKSFGPRCRQTLLSTSTGKIMITSDGFQILRSLNIGHPVAKVIVEACEKHHSNHGDGVKTFLLYLSTFMQCLVKISLDYENLTLKISRQIPMFIEETLSNCFKTLALKSFFLDSNSKSSDILNHFKSVITTTLSTHFSKTQSQLFSEMIIEAINDHSVDFRDILDLINFYVDYYDLLHIKCRQSYSKSKIIPGILLRDFTVRPHDTSEKNLKFVILQNSIEGNTEEKSDEIIKVSMDTDLDSCFMERIKAAEIFLKKIANNEIRLIFCNQKVPSYVISLCNKYKISVIGNLDDKDIRFLEILTSCPSLSSIYEDITDVSVGETIYERVNYYGKYFINLTFRNPLVKTFLLCAPTDGLVYELSSLFYKTLKTLQTALNGTNNNYPRKLFMREMNPEVEKNGILDSEHLLLENLKVGGNSDQINRLASFETNDTSKKIFLISGGGYFEFQMAKLLKESSKNFTNQHSGMICKILSDVLLCIPEALHTNLCLNIATNKREYIQKLQTILCSDENLCLNRRGEIKDCSSSMPNGCLESLNLKITTLCNVLQLIQQLLRLDMIVGINKT</sequence>
<dbReference type="InterPro" id="IPR027409">
    <property type="entry name" value="GroEL-like_apical_dom_sf"/>
</dbReference>
<name>A0AAN8QA55_PATCE</name>
<dbReference type="GO" id="GO:0005524">
    <property type="term" value="F:ATP binding"/>
    <property type="evidence" value="ECO:0007669"/>
    <property type="project" value="InterPro"/>
</dbReference>
<dbReference type="SUPFAM" id="SSF48592">
    <property type="entry name" value="GroEL equatorial domain-like"/>
    <property type="match status" value="1"/>
</dbReference>
<evidence type="ECO:0000313" key="2">
    <source>
        <dbReference type="Proteomes" id="UP001347796"/>
    </source>
</evidence>
<dbReference type="PANTHER" id="PTHR14667">
    <property type="entry name" value="BARDET-BIEDL SYNDROME 10 PROTEIN"/>
    <property type="match status" value="1"/>
</dbReference>
<dbReference type="AlphaFoldDB" id="A0AAN8QA55"/>
<gene>
    <name evidence="1" type="ORF">SNE40_008218</name>
</gene>
<proteinExistence type="predicted"/>
<dbReference type="InterPro" id="IPR002423">
    <property type="entry name" value="Cpn60/GroEL/TCP-1"/>
</dbReference>
<dbReference type="Gene3D" id="3.50.7.10">
    <property type="entry name" value="GroEL"/>
    <property type="match status" value="1"/>
</dbReference>
<dbReference type="GO" id="GO:0051131">
    <property type="term" value="P:chaperone-mediated protein complex assembly"/>
    <property type="evidence" value="ECO:0007669"/>
    <property type="project" value="InterPro"/>
</dbReference>
<dbReference type="InterPro" id="IPR027413">
    <property type="entry name" value="GROEL-like_equatorial_sf"/>
</dbReference>
<dbReference type="Proteomes" id="UP001347796">
    <property type="component" value="Unassembled WGS sequence"/>
</dbReference>
<organism evidence="1 2">
    <name type="scientific">Patella caerulea</name>
    <name type="common">Rayed Mediterranean limpet</name>
    <dbReference type="NCBI Taxonomy" id="87958"/>
    <lineage>
        <taxon>Eukaryota</taxon>
        <taxon>Metazoa</taxon>
        <taxon>Spiralia</taxon>
        <taxon>Lophotrochozoa</taxon>
        <taxon>Mollusca</taxon>
        <taxon>Gastropoda</taxon>
        <taxon>Patellogastropoda</taxon>
        <taxon>Patelloidea</taxon>
        <taxon>Patellidae</taxon>
        <taxon>Patella</taxon>
    </lineage>
</organism>
<dbReference type="EMBL" id="JAZGQO010000006">
    <property type="protein sequence ID" value="KAK6186120.1"/>
    <property type="molecule type" value="Genomic_DNA"/>
</dbReference>
<dbReference type="InterPro" id="IPR027410">
    <property type="entry name" value="TCP-1-like_intermed_sf"/>
</dbReference>
<protein>
    <submittedName>
        <fullName evidence="1">Uncharacterized protein</fullName>
    </submittedName>
</protein>
<dbReference type="PANTHER" id="PTHR14667:SF2">
    <property type="entry name" value="BARDET-BIEDL SYNDROME 10 PROTEIN"/>
    <property type="match status" value="1"/>
</dbReference>
<dbReference type="SUPFAM" id="SSF52029">
    <property type="entry name" value="GroEL apical domain-like"/>
    <property type="match status" value="1"/>
</dbReference>
<accession>A0AAN8QA55</accession>
<comment type="caution">
    <text evidence="1">The sequence shown here is derived from an EMBL/GenBank/DDBJ whole genome shotgun (WGS) entry which is preliminary data.</text>
</comment>
<evidence type="ECO:0000313" key="1">
    <source>
        <dbReference type="EMBL" id="KAK6186120.1"/>
    </source>
</evidence>
<dbReference type="InterPro" id="IPR042619">
    <property type="entry name" value="BBS10"/>
</dbReference>
<dbReference type="Gene3D" id="3.30.260.10">
    <property type="entry name" value="TCP-1-like chaperonin intermediate domain"/>
    <property type="match status" value="1"/>
</dbReference>
<dbReference type="Pfam" id="PF00118">
    <property type="entry name" value="Cpn60_TCP1"/>
    <property type="match status" value="1"/>
</dbReference>
<reference evidence="1 2" key="1">
    <citation type="submission" date="2024-01" db="EMBL/GenBank/DDBJ databases">
        <title>The genome of the rayed Mediterranean limpet Patella caerulea (Linnaeus, 1758).</title>
        <authorList>
            <person name="Anh-Thu Weber A."/>
            <person name="Halstead-Nussloch G."/>
        </authorList>
    </citation>
    <scope>NUCLEOTIDE SEQUENCE [LARGE SCALE GENOMIC DNA]</scope>
    <source>
        <strain evidence="1">AATW-2023a</strain>
        <tissue evidence="1">Whole specimen</tissue>
    </source>
</reference>
<keyword evidence="2" id="KW-1185">Reference proteome</keyword>